<dbReference type="AlphaFoldDB" id="B9T741"/>
<evidence type="ECO:0000313" key="6">
    <source>
        <dbReference type="Proteomes" id="UP000008311"/>
    </source>
</evidence>
<dbReference type="GO" id="GO:0004805">
    <property type="term" value="F:trehalose-phosphatase activity"/>
    <property type="evidence" value="ECO:0007669"/>
    <property type="project" value="UniProtKB-EC"/>
</dbReference>
<sequence>QNLLLGLSNCDDMLSIYVGDNRTDEDAFKALKNRNCGYGILVLFVPKESNAFTLSGVHQKYAIFCCTIIWSLKL</sequence>
<comment type="cofactor">
    <cofactor evidence="2">
        <name>a divalent metal cation</name>
        <dbReference type="ChEBI" id="CHEBI:60240"/>
    </cofactor>
</comment>
<proteinExistence type="predicted"/>
<keyword evidence="6" id="KW-1185">Reference proteome</keyword>
<comment type="catalytic activity">
    <reaction evidence="1">
        <text>alpha,alpha-trehalose 6-phosphate + H2O = alpha,alpha-trehalose + phosphate</text>
        <dbReference type="Rhea" id="RHEA:23420"/>
        <dbReference type="ChEBI" id="CHEBI:15377"/>
        <dbReference type="ChEBI" id="CHEBI:16551"/>
        <dbReference type="ChEBI" id="CHEBI:43474"/>
        <dbReference type="ChEBI" id="CHEBI:58429"/>
        <dbReference type="EC" id="3.1.3.12"/>
    </reaction>
</comment>
<organism evidence="5 6">
    <name type="scientific">Ricinus communis</name>
    <name type="common">Castor bean</name>
    <dbReference type="NCBI Taxonomy" id="3988"/>
    <lineage>
        <taxon>Eukaryota</taxon>
        <taxon>Viridiplantae</taxon>
        <taxon>Streptophyta</taxon>
        <taxon>Embryophyta</taxon>
        <taxon>Tracheophyta</taxon>
        <taxon>Spermatophyta</taxon>
        <taxon>Magnoliopsida</taxon>
        <taxon>eudicotyledons</taxon>
        <taxon>Gunneridae</taxon>
        <taxon>Pentapetalae</taxon>
        <taxon>rosids</taxon>
        <taxon>fabids</taxon>
        <taxon>Malpighiales</taxon>
        <taxon>Euphorbiaceae</taxon>
        <taxon>Acalyphoideae</taxon>
        <taxon>Acalypheae</taxon>
        <taxon>Ricinus</taxon>
    </lineage>
</organism>
<dbReference type="Proteomes" id="UP000008311">
    <property type="component" value="Unassembled WGS sequence"/>
</dbReference>
<dbReference type="InterPro" id="IPR003337">
    <property type="entry name" value="Trehalose_PPase"/>
</dbReference>
<evidence type="ECO:0000256" key="3">
    <source>
        <dbReference type="ARBA" id="ARBA00022801"/>
    </source>
</evidence>
<dbReference type="STRING" id="3988.B9T741"/>
<dbReference type="PANTHER" id="PTHR43768">
    <property type="entry name" value="TREHALOSE 6-PHOSPHATE PHOSPHATASE"/>
    <property type="match status" value="1"/>
</dbReference>
<dbReference type="Gene3D" id="3.40.50.1000">
    <property type="entry name" value="HAD superfamily/HAD-like"/>
    <property type="match status" value="1"/>
</dbReference>
<dbReference type="EMBL" id="EQ974699">
    <property type="protein sequence ID" value="EEF28323.1"/>
    <property type="molecule type" value="Genomic_DNA"/>
</dbReference>
<feature type="non-terminal residue" evidence="5">
    <location>
        <position position="1"/>
    </location>
</feature>
<protein>
    <submittedName>
        <fullName evidence="5">Uncharacterized protein</fullName>
    </submittedName>
</protein>
<comment type="function">
    <text evidence="4">Removes the phosphate from trehalose 6-phosphate to produce free trehalose. Trehalose accumulation in plant may improve abiotic stress tolerance.</text>
</comment>
<dbReference type="Pfam" id="PF02358">
    <property type="entry name" value="Trehalose_PPase"/>
    <property type="match status" value="1"/>
</dbReference>
<evidence type="ECO:0000256" key="2">
    <source>
        <dbReference type="ARBA" id="ARBA00001968"/>
    </source>
</evidence>
<accession>B9T741</accession>
<keyword evidence="3" id="KW-0378">Hydrolase</keyword>
<name>B9T741_RICCO</name>
<dbReference type="eggNOG" id="KOG1050">
    <property type="taxonomic scope" value="Eukaryota"/>
</dbReference>
<reference evidence="6" key="1">
    <citation type="journal article" date="2010" name="Nat. Biotechnol.">
        <title>Draft genome sequence of the oilseed species Ricinus communis.</title>
        <authorList>
            <person name="Chan A.P."/>
            <person name="Crabtree J."/>
            <person name="Zhao Q."/>
            <person name="Lorenzi H."/>
            <person name="Orvis J."/>
            <person name="Puiu D."/>
            <person name="Melake-Berhan A."/>
            <person name="Jones K.M."/>
            <person name="Redman J."/>
            <person name="Chen G."/>
            <person name="Cahoon E.B."/>
            <person name="Gedil M."/>
            <person name="Stanke M."/>
            <person name="Haas B.J."/>
            <person name="Wortman J.R."/>
            <person name="Fraser-Liggett C.M."/>
            <person name="Ravel J."/>
            <person name="Rabinowicz P.D."/>
        </authorList>
    </citation>
    <scope>NUCLEOTIDE SEQUENCE [LARGE SCALE GENOMIC DNA]</scope>
    <source>
        <strain evidence="6">cv. Hale</strain>
    </source>
</reference>
<gene>
    <name evidence="5" type="ORF">RCOM_0416440</name>
</gene>
<dbReference type="InterPro" id="IPR044651">
    <property type="entry name" value="OTSB-like"/>
</dbReference>
<dbReference type="InParanoid" id="B9T741"/>
<dbReference type="PANTHER" id="PTHR43768:SF27">
    <property type="entry name" value="TREHALOSE-PHOSPHATE PHOSPHATASE A"/>
    <property type="match status" value="1"/>
</dbReference>
<evidence type="ECO:0000313" key="5">
    <source>
        <dbReference type="EMBL" id="EEF28323.1"/>
    </source>
</evidence>
<dbReference type="InterPro" id="IPR023214">
    <property type="entry name" value="HAD_sf"/>
</dbReference>
<dbReference type="GO" id="GO:0005992">
    <property type="term" value="P:trehalose biosynthetic process"/>
    <property type="evidence" value="ECO:0007669"/>
    <property type="project" value="InterPro"/>
</dbReference>
<evidence type="ECO:0000256" key="1">
    <source>
        <dbReference type="ARBA" id="ARBA00000500"/>
    </source>
</evidence>
<evidence type="ECO:0000256" key="4">
    <source>
        <dbReference type="ARBA" id="ARBA00025274"/>
    </source>
</evidence>
<feature type="non-terminal residue" evidence="5">
    <location>
        <position position="74"/>
    </location>
</feature>